<organism evidence="2 3">
    <name type="scientific">Paenibacillus psychroresistens</name>
    <dbReference type="NCBI Taxonomy" id="1778678"/>
    <lineage>
        <taxon>Bacteria</taxon>
        <taxon>Bacillati</taxon>
        <taxon>Bacillota</taxon>
        <taxon>Bacilli</taxon>
        <taxon>Bacillales</taxon>
        <taxon>Paenibacillaceae</taxon>
        <taxon>Paenibacillus</taxon>
    </lineage>
</organism>
<protein>
    <submittedName>
        <fullName evidence="2">N-acetyltransferase</fullName>
    </submittedName>
</protein>
<evidence type="ECO:0000313" key="3">
    <source>
        <dbReference type="Proteomes" id="UP000426246"/>
    </source>
</evidence>
<dbReference type="OrthoDB" id="9795199at2"/>
<feature type="domain" description="N-acetyltransferase" evidence="1">
    <location>
        <begin position="10"/>
        <end position="149"/>
    </location>
</feature>
<sequence>MDSIELTGLRAKLTPLSLEHTEELYDAAKDPEIWTYLPEKIQTLEETLKFIEDALLIKEKGVEIPFAVIDLETNSIVGSTRLMNISMPNRHLEIGWTWYNPSVWRTRMNTECKYMLLKYCFEVLETVRVQFCADIRNTRSNQGILRLGAVQEGILRRNRILSDGYIRDASIYSIISEEWPSVKERLEHFLDTK</sequence>
<keyword evidence="3" id="KW-1185">Reference proteome</keyword>
<name>A0A6B8RRG0_9BACL</name>
<proteinExistence type="predicted"/>
<reference evidence="3" key="1">
    <citation type="submission" date="2018-11" db="EMBL/GenBank/DDBJ databases">
        <title>Complete genome sequence of Paenibacillus sp. ML311-T8.</title>
        <authorList>
            <person name="Nam Y.-D."/>
            <person name="Kang J."/>
            <person name="Chung W.-H."/>
            <person name="Park Y.S."/>
        </authorList>
    </citation>
    <scope>NUCLEOTIDE SEQUENCE [LARGE SCALE GENOMIC DNA]</scope>
    <source>
        <strain evidence="3">ML311-T8</strain>
    </source>
</reference>
<gene>
    <name evidence="2" type="ORF">EHS13_27985</name>
</gene>
<evidence type="ECO:0000259" key="1">
    <source>
        <dbReference type="Pfam" id="PF13302"/>
    </source>
</evidence>
<dbReference type="Proteomes" id="UP000426246">
    <property type="component" value="Chromosome"/>
</dbReference>
<dbReference type="PANTHER" id="PTHR43610:SF1">
    <property type="entry name" value="N-ACETYLTRANSFERASE DOMAIN-CONTAINING PROTEIN"/>
    <property type="match status" value="1"/>
</dbReference>
<dbReference type="InterPro" id="IPR016181">
    <property type="entry name" value="Acyl_CoA_acyltransferase"/>
</dbReference>
<dbReference type="KEGG" id="ppsc:EHS13_27985"/>
<dbReference type="EMBL" id="CP034235">
    <property type="protein sequence ID" value="QGQ98447.1"/>
    <property type="molecule type" value="Genomic_DNA"/>
</dbReference>
<dbReference type="InterPro" id="IPR000182">
    <property type="entry name" value="GNAT_dom"/>
</dbReference>
<dbReference type="Gene3D" id="3.40.630.30">
    <property type="match status" value="1"/>
</dbReference>
<dbReference type="GO" id="GO:0016747">
    <property type="term" value="F:acyltransferase activity, transferring groups other than amino-acyl groups"/>
    <property type="evidence" value="ECO:0007669"/>
    <property type="project" value="InterPro"/>
</dbReference>
<dbReference type="PANTHER" id="PTHR43610">
    <property type="entry name" value="BLL6696 PROTEIN"/>
    <property type="match status" value="1"/>
</dbReference>
<dbReference type="AlphaFoldDB" id="A0A6B8RRG0"/>
<evidence type="ECO:0000313" key="2">
    <source>
        <dbReference type="EMBL" id="QGQ98447.1"/>
    </source>
</evidence>
<dbReference type="Pfam" id="PF13302">
    <property type="entry name" value="Acetyltransf_3"/>
    <property type="match status" value="1"/>
</dbReference>
<accession>A0A6B8RRG0</accession>
<dbReference type="SUPFAM" id="SSF55729">
    <property type="entry name" value="Acyl-CoA N-acyltransferases (Nat)"/>
    <property type="match status" value="1"/>
</dbReference>
<keyword evidence="2" id="KW-0808">Transferase</keyword>
<dbReference type="RefSeq" id="WP_155703554.1">
    <property type="nucleotide sequence ID" value="NZ_CP034235.1"/>
</dbReference>